<dbReference type="OrthoDB" id="9783686at2"/>
<protein>
    <recommendedName>
        <fullName evidence="2">peptidoglycan lytic exotransglycosylase</fullName>
        <ecNumber evidence="2">4.2.2.n1</ecNumber>
    </recommendedName>
    <alternativeName>
        <fullName evidence="5">Murein hydrolase A</fullName>
    </alternativeName>
</protein>
<keyword evidence="3" id="KW-0456">Lyase</keyword>
<sequence>MKNILFILFVLFFVTACSSKKELIEKSEIKKETAIEEKEQINRMELVSFPQIEGFFEDDLDYALEVFKKDCKRSKRYELFEEVCKKAESEKDGRKFFITNFQPYKLIDSKSSDEGTITGYYEPLLYGSLKKTKKYKYPVYKIPKNLIFSDDENVKNHKSRGKMVGNKIVPYDTRKEIEENPKNPNLEVIAYVDDKYDLFFLHIQGSGKIQLDNGKLINVGYAEQNGWPYTGIGNYMLEKGYLTKNDLSIQGMKEFFIKNPSKIDEVLNINASYIFFKVSKEGAKGSLGSVLTAKRNLAVDRSYIPLGMPIFLSTKNPITKKPMNQLMVAADVGGAIKGEIRADFFWGFGSTAFEYAGRMKEKGKMYILVPKK</sequence>
<dbReference type="PROSITE" id="PS51257">
    <property type="entry name" value="PROKAR_LIPOPROTEIN"/>
    <property type="match status" value="1"/>
</dbReference>
<dbReference type="InterPro" id="IPR010611">
    <property type="entry name" value="3D_dom"/>
</dbReference>
<dbReference type="AlphaFoldDB" id="A0A347UBM9"/>
<dbReference type="Proteomes" id="UP000262582">
    <property type="component" value="Chromosome"/>
</dbReference>
<dbReference type="GO" id="GO:0008933">
    <property type="term" value="F:peptidoglycan lytic transglycosylase activity"/>
    <property type="evidence" value="ECO:0007669"/>
    <property type="project" value="TreeGrafter"/>
</dbReference>
<reference evidence="8 10" key="1">
    <citation type="submission" date="2017-09" db="EMBL/GenBank/DDBJ databases">
        <title>Genomics of the genus Arcobacter.</title>
        <authorList>
            <person name="Perez-Cataluna A."/>
            <person name="Figueras M.J."/>
            <person name="Salas-Masso N."/>
        </authorList>
    </citation>
    <scope>NUCLEOTIDE SEQUENCE [LARGE SCALE GENOMIC DNA]</scope>
    <source>
        <strain evidence="8 10">CECT 7837</strain>
    </source>
</reference>
<organism evidence="8 10">
    <name type="scientific">Arcobacter ellisii</name>
    <dbReference type="NCBI Taxonomy" id="913109"/>
    <lineage>
        <taxon>Bacteria</taxon>
        <taxon>Pseudomonadati</taxon>
        <taxon>Campylobacterota</taxon>
        <taxon>Epsilonproteobacteria</taxon>
        <taxon>Campylobacterales</taxon>
        <taxon>Arcobacteraceae</taxon>
        <taxon>Arcobacter</taxon>
    </lineage>
</organism>
<dbReference type="CDD" id="cd14668">
    <property type="entry name" value="mlta_B"/>
    <property type="match status" value="1"/>
</dbReference>
<evidence type="ECO:0000313" key="8">
    <source>
        <dbReference type="EMBL" id="RXI31897.1"/>
    </source>
</evidence>
<dbReference type="KEGG" id="aell:AELL_2653"/>
<dbReference type="PANTHER" id="PTHR30124:SF0">
    <property type="entry name" value="MEMBRANE-BOUND LYTIC MUREIN TRANSGLYCOSYLASE A"/>
    <property type="match status" value="1"/>
</dbReference>
<proteinExistence type="predicted"/>
<evidence type="ECO:0000256" key="5">
    <source>
        <dbReference type="ARBA" id="ARBA00030918"/>
    </source>
</evidence>
<dbReference type="CDD" id="cd14485">
    <property type="entry name" value="mltA_like_LT_A"/>
    <property type="match status" value="1"/>
</dbReference>
<dbReference type="SMART" id="SM00925">
    <property type="entry name" value="MltA"/>
    <property type="match status" value="1"/>
</dbReference>
<dbReference type="EC" id="4.2.2.n1" evidence="2"/>
<evidence type="ECO:0000256" key="4">
    <source>
        <dbReference type="ARBA" id="ARBA00023316"/>
    </source>
</evidence>
<dbReference type="GO" id="GO:0009254">
    <property type="term" value="P:peptidoglycan turnover"/>
    <property type="evidence" value="ECO:0007669"/>
    <property type="project" value="InterPro"/>
</dbReference>
<dbReference type="GO" id="GO:0009253">
    <property type="term" value="P:peptidoglycan catabolic process"/>
    <property type="evidence" value="ECO:0007669"/>
    <property type="project" value="TreeGrafter"/>
</dbReference>
<dbReference type="Pfam" id="PF03562">
    <property type="entry name" value="MltA"/>
    <property type="match status" value="1"/>
</dbReference>
<evidence type="ECO:0000256" key="2">
    <source>
        <dbReference type="ARBA" id="ARBA00012587"/>
    </source>
</evidence>
<evidence type="ECO:0000256" key="3">
    <source>
        <dbReference type="ARBA" id="ARBA00023239"/>
    </source>
</evidence>
<evidence type="ECO:0000256" key="1">
    <source>
        <dbReference type="ARBA" id="ARBA00001420"/>
    </source>
</evidence>
<dbReference type="PANTHER" id="PTHR30124">
    <property type="entry name" value="MEMBRANE-BOUND LYTIC MUREIN TRANSGLYCOSYLASE A"/>
    <property type="match status" value="1"/>
</dbReference>
<dbReference type="EMBL" id="NXIG01000003">
    <property type="protein sequence ID" value="RXI31897.1"/>
    <property type="molecule type" value="Genomic_DNA"/>
</dbReference>
<dbReference type="GO" id="GO:0019867">
    <property type="term" value="C:outer membrane"/>
    <property type="evidence" value="ECO:0007669"/>
    <property type="project" value="InterPro"/>
</dbReference>
<reference evidence="7 9" key="2">
    <citation type="submission" date="2018-08" db="EMBL/GenBank/DDBJ databases">
        <title>Complete genome of the Arcobacter ellisii type strain LMG 26155.</title>
        <authorList>
            <person name="Miller W.G."/>
            <person name="Yee E."/>
            <person name="Bono J.L."/>
        </authorList>
    </citation>
    <scope>NUCLEOTIDE SEQUENCE [LARGE SCALE GENOMIC DNA]</scope>
    <source>
        <strain evidence="7 9">LMG 26155</strain>
    </source>
</reference>
<dbReference type="GO" id="GO:0071555">
    <property type="term" value="P:cell wall organization"/>
    <property type="evidence" value="ECO:0007669"/>
    <property type="project" value="UniProtKB-KW"/>
</dbReference>
<evidence type="ECO:0000259" key="6">
    <source>
        <dbReference type="SMART" id="SM00925"/>
    </source>
</evidence>
<comment type="catalytic activity">
    <reaction evidence="1">
        <text>Exolytic cleavage of the (1-&gt;4)-beta-glycosidic linkage between N-acetylmuramic acid (MurNAc) and N-acetylglucosamine (GlcNAc) residues in peptidoglycan, from either the reducing or the non-reducing ends of the peptidoglycan chains, with concomitant formation of a 1,6-anhydrobond in the MurNAc residue.</text>
        <dbReference type="EC" id="4.2.2.n1"/>
    </reaction>
</comment>
<evidence type="ECO:0000313" key="10">
    <source>
        <dbReference type="Proteomes" id="UP000290588"/>
    </source>
</evidence>
<dbReference type="Proteomes" id="UP000290588">
    <property type="component" value="Unassembled WGS sequence"/>
</dbReference>
<keyword evidence="4" id="KW-0961">Cell wall biogenesis/degradation</keyword>
<keyword evidence="9" id="KW-1185">Reference proteome</keyword>
<dbReference type="InterPro" id="IPR036908">
    <property type="entry name" value="RlpA-like_sf"/>
</dbReference>
<dbReference type="Gene3D" id="2.40.40.10">
    <property type="entry name" value="RlpA-like domain"/>
    <property type="match status" value="1"/>
</dbReference>
<dbReference type="GO" id="GO:0004553">
    <property type="term" value="F:hydrolase activity, hydrolyzing O-glycosyl compounds"/>
    <property type="evidence" value="ECO:0007669"/>
    <property type="project" value="InterPro"/>
</dbReference>
<dbReference type="InterPro" id="IPR026044">
    <property type="entry name" value="MltA"/>
</dbReference>
<dbReference type="Gene3D" id="2.40.240.50">
    <property type="entry name" value="Barwin-like endoglucanases"/>
    <property type="match status" value="1"/>
</dbReference>
<name>A0A347UBM9_9BACT</name>
<dbReference type="EMBL" id="CP032097">
    <property type="protein sequence ID" value="AXX96257.1"/>
    <property type="molecule type" value="Genomic_DNA"/>
</dbReference>
<accession>A0A347UBM9</accession>
<dbReference type="PIRSF" id="PIRSF019422">
    <property type="entry name" value="MltA"/>
    <property type="match status" value="1"/>
</dbReference>
<dbReference type="Pfam" id="PF06725">
    <property type="entry name" value="3D"/>
    <property type="match status" value="1"/>
</dbReference>
<evidence type="ECO:0000313" key="9">
    <source>
        <dbReference type="Proteomes" id="UP000262582"/>
    </source>
</evidence>
<dbReference type="RefSeq" id="WP_118918399.1">
    <property type="nucleotide sequence ID" value="NZ_CP032097.1"/>
</dbReference>
<dbReference type="InterPro" id="IPR005300">
    <property type="entry name" value="MltA_B"/>
</dbReference>
<dbReference type="SUPFAM" id="SSF50685">
    <property type="entry name" value="Barwin-like endoglucanases"/>
    <property type="match status" value="1"/>
</dbReference>
<gene>
    <name evidence="7" type="ORF">AELL_2653</name>
    <name evidence="8" type="ORF">CP962_03710</name>
</gene>
<evidence type="ECO:0000313" key="7">
    <source>
        <dbReference type="EMBL" id="AXX96257.1"/>
    </source>
</evidence>
<feature type="domain" description="Lytic transglycosylase MltA" evidence="6">
    <location>
        <begin position="124"/>
        <end position="277"/>
    </location>
</feature>